<evidence type="ECO:0000256" key="1">
    <source>
        <dbReference type="ARBA" id="ARBA00022723"/>
    </source>
</evidence>
<dbReference type="Gene3D" id="2.60.40.790">
    <property type="match status" value="1"/>
</dbReference>
<dbReference type="OMA" id="KGYTCCK"/>
<name>F8Q616_SERL3</name>
<dbReference type="InterPro" id="IPR039790">
    <property type="entry name" value="CHRD1"/>
</dbReference>
<dbReference type="EMBL" id="GL945484">
    <property type="protein sequence ID" value="EGN96054.1"/>
    <property type="molecule type" value="Genomic_DNA"/>
</dbReference>
<dbReference type="PROSITE" id="PS51401">
    <property type="entry name" value="CHORD"/>
    <property type="match status" value="2"/>
</dbReference>
<dbReference type="STRING" id="936435.F8Q616"/>
<dbReference type="PROSITE" id="PS51203">
    <property type="entry name" value="CS"/>
    <property type="match status" value="1"/>
</dbReference>
<feature type="domain" description="CS" evidence="4">
    <location>
        <begin position="217"/>
        <end position="306"/>
    </location>
</feature>
<evidence type="ECO:0000256" key="3">
    <source>
        <dbReference type="ARBA" id="ARBA00022833"/>
    </source>
</evidence>
<dbReference type="Proteomes" id="UP000008063">
    <property type="component" value="Unassembled WGS sequence"/>
</dbReference>
<dbReference type="InterPro" id="IPR007052">
    <property type="entry name" value="CS_dom"/>
</dbReference>
<accession>F8Q616</accession>
<dbReference type="Pfam" id="PF04968">
    <property type="entry name" value="CHORD"/>
    <property type="match status" value="2"/>
</dbReference>
<sequence>MPRCTRKGCSKEYDSAANTEESCTYHPGGPVFHEGLKSWSCCSDVNKPVLDFDEFMKMPGCALGAHTDEIPKVETQKPHSNDTLTVMDYGAGKEQYTLVSPTVGKMEPAAVIAAPKEPAPVVEEEDDLSVPVQTGAPCRHTGCGVAFVSDEVNRIGNGEEATCTYHPASPIFREGSKGYLCCKRRVLEFEEFLKIEGCKRGRHVFVPKVSNKAAEEFTECRVDHYQTPSEVHVSVFAKQVDKERSTVRIEENKVHFDLYLPASKRFQRTIDLFGQVDPEASLHKYYGTKVEVSLKKADNRSWTLLEKTDKNLGNISLTFGVSGRTGTVGGKTVHLDAANMK</sequence>
<dbReference type="HOGENOM" id="CLU_040079_1_0_1"/>
<dbReference type="AlphaFoldDB" id="F8Q616"/>
<dbReference type="PANTHER" id="PTHR46983">
    <property type="entry name" value="CYSTEINE AND HISTIDINE-RICH DOMAIN-CONTAINING PROTEIN 1"/>
    <property type="match status" value="1"/>
</dbReference>
<organism evidence="7">
    <name type="scientific">Serpula lacrymans var. lacrymans (strain S7.3)</name>
    <name type="common">Dry rot fungus</name>
    <dbReference type="NCBI Taxonomy" id="936435"/>
    <lineage>
        <taxon>Eukaryota</taxon>
        <taxon>Fungi</taxon>
        <taxon>Dikarya</taxon>
        <taxon>Basidiomycota</taxon>
        <taxon>Agaricomycotina</taxon>
        <taxon>Agaricomycetes</taxon>
        <taxon>Agaricomycetidae</taxon>
        <taxon>Boletales</taxon>
        <taxon>Coniophorineae</taxon>
        <taxon>Serpulaceae</taxon>
        <taxon>Serpula</taxon>
    </lineage>
</organism>
<dbReference type="OrthoDB" id="1898560at2759"/>
<keyword evidence="3" id="KW-0862">Zinc</keyword>
<proteinExistence type="predicted"/>
<feature type="domain" description="CHORD" evidence="5">
    <location>
        <begin position="138"/>
        <end position="203"/>
    </location>
</feature>
<evidence type="ECO:0008006" key="8">
    <source>
        <dbReference type="Google" id="ProtNLM"/>
    </source>
</evidence>
<keyword evidence="7" id="KW-1185">Reference proteome</keyword>
<evidence type="ECO:0000256" key="2">
    <source>
        <dbReference type="ARBA" id="ARBA00022737"/>
    </source>
</evidence>
<dbReference type="Pfam" id="PF04969">
    <property type="entry name" value="CS"/>
    <property type="match status" value="1"/>
</dbReference>
<protein>
    <recommendedName>
        <fullName evidence="8">Chord-domain-containing protein</fullName>
    </recommendedName>
</protein>
<dbReference type="InParanoid" id="F8Q616"/>
<dbReference type="CDD" id="cd06466">
    <property type="entry name" value="p23_CS_SGT1_like"/>
    <property type="match status" value="1"/>
</dbReference>
<reference evidence="7" key="1">
    <citation type="journal article" date="2011" name="Science">
        <title>The plant cell wall-decomposing machinery underlies the functional diversity of forest fungi.</title>
        <authorList>
            <person name="Eastwood D.C."/>
            <person name="Floudas D."/>
            <person name="Binder M."/>
            <person name="Majcherczyk A."/>
            <person name="Schneider P."/>
            <person name="Aerts A."/>
            <person name="Asiegbu F.O."/>
            <person name="Baker S.E."/>
            <person name="Barry K."/>
            <person name="Bendiksby M."/>
            <person name="Blumentritt M."/>
            <person name="Coutinho P.M."/>
            <person name="Cullen D."/>
            <person name="de Vries R.P."/>
            <person name="Gathman A."/>
            <person name="Goodell B."/>
            <person name="Henrissat B."/>
            <person name="Ihrmark K."/>
            <person name="Kauserud H."/>
            <person name="Kohler A."/>
            <person name="LaButti K."/>
            <person name="Lapidus A."/>
            <person name="Lavin J.L."/>
            <person name="Lee Y.-H."/>
            <person name="Lindquist E."/>
            <person name="Lilly W."/>
            <person name="Lucas S."/>
            <person name="Morin E."/>
            <person name="Murat C."/>
            <person name="Oguiza J.A."/>
            <person name="Park J."/>
            <person name="Pisabarro A.G."/>
            <person name="Riley R."/>
            <person name="Rosling A."/>
            <person name="Salamov A."/>
            <person name="Schmidt O."/>
            <person name="Schmutz J."/>
            <person name="Skrede I."/>
            <person name="Stenlid J."/>
            <person name="Wiebenga A."/>
            <person name="Xie X."/>
            <person name="Kuees U."/>
            <person name="Hibbett D.S."/>
            <person name="Hoffmeister D."/>
            <person name="Hoegberg N."/>
            <person name="Martin F."/>
            <person name="Grigoriev I.V."/>
            <person name="Watkinson S.C."/>
        </authorList>
    </citation>
    <scope>NUCLEOTIDE SEQUENCE [LARGE SCALE GENOMIC DNA]</scope>
    <source>
        <strain evidence="7">strain S7.3</strain>
    </source>
</reference>
<evidence type="ECO:0000259" key="4">
    <source>
        <dbReference type="PROSITE" id="PS51203"/>
    </source>
</evidence>
<dbReference type="GO" id="GO:0046872">
    <property type="term" value="F:metal ion binding"/>
    <property type="evidence" value="ECO:0007669"/>
    <property type="project" value="UniProtKB-KW"/>
</dbReference>
<keyword evidence="2" id="KW-0677">Repeat</keyword>
<evidence type="ECO:0000259" key="5">
    <source>
        <dbReference type="PROSITE" id="PS51401"/>
    </source>
</evidence>
<dbReference type="PANTHER" id="PTHR46983:SF3">
    <property type="entry name" value="CHPADIPLOID STATE MAINTENANCE PROTEIN CHPA"/>
    <property type="match status" value="1"/>
</dbReference>
<evidence type="ECO:0000313" key="7">
    <source>
        <dbReference type="Proteomes" id="UP000008063"/>
    </source>
</evidence>
<dbReference type="SUPFAM" id="SSF49764">
    <property type="entry name" value="HSP20-like chaperones"/>
    <property type="match status" value="1"/>
</dbReference>
<feature type="domain" description="CHORD" evidence="5">
    <location>
        <begin position="4"/>
        <end position="66"/>
    </location>
</feature>
<keyword evidence="1" id="KW-0479">Metal-binding</keyword>
<dbReference type="InterPro" id="IPR008978">
    <property type="entry name" value="HSP20-like_chaperone"/>
</dbReference>
<gene>
    <name evidence="6" type="ORF">SERLA73DRAFT_58926</name>
</gene>
<evidence type="ECO:0000313" key="6">
    <source>
        <dbReference type="EMBL" id="EGN96054.1"/>
    </source>
</evidence>
<dbReference type="InterPro" id="IPR007051">
    <property type="entry name" value="CHORD_dom"/>
</dbReference>
<dbReference type="Gene3D" id="4.10.1130.20">
    <property type="match status" value="2"/>
</dbReference>